<evidence type="ECO:0000256" key="10">
    <source>
        <dbReference type="SAM" id="SignalP"/>
    </source>
</evidence>
<comment type="subcellular location">
    <subcellularLocation>
        <location evidence="1">Endoplasmic reticulum lumen</location>
    </subcellularLocation>
</comment>
<protein>
    <recommendedName>
        <fullName evidence="7">Endoplasmic reticulum lectin 1</fullName>
    </recommendedName>
    <alternativeName>
        <fullName evidence="8">ER lectin</fullName>
    </alternativeName>
</protein>
<keyword evidence="4" id="KW-0256">Endoplasmic reticulum</keyword>
<evidence type="ECO:0000256" key="7">
    <source>
        <dbReference type="ARBA" id="ARBA00041108"/>
    </source>
</evidence>
<evidence type="ECO:0000256" key="6">
    <source>
        <dbReference type="ARBA" id="ARBA00037585"/>
    </source>
</evidence>
<dbReference type="InterPro" id="IPR009011">
    <property type="entry name" value="Man6P_isomerase_rcpt-bd_dom_sf"/>
</dbReference>
<evidence type="ECO:0000256" key="9">
    <source>
        <dbReference type="SAM" id="MobiDB-lite"/>
    </source>
</evidence>
<dbReference type="GO" id="GO:0030970">
    <property type="term" value="P:retrograde protein transport, ER to cytosol"/>
    <property type="evidence" value="ECO:0007669"/>
    <property type="project" value="TreeGrafter"/>
</dbReference>
<evidence type="ECO:0000256" key="5">
    <source>
        <dbReference type="ARBA" id="ARBA00023157"/>
    </source>
</evidence>
<dbReference type="Pfam" id="PF07915">
    <property type="entry name" value="PRKCSH"/>
    <property type="match status" value="2"/>
</dbReference>
<reference evidence="12" key="1">
    <citation type="submission" date="2023-01" db="EMBL/GenBank/DDBJ databases">
        <title>Genome assembly of the deep-sea coral Lophelia pertusa.</title>
        <authorList>
            <person name="Herrera S."/>
            <person name="Cordes E."/>
        </authorList>
    </citation>
    <scope>NUCLEOTIDE SEQUENCE</scope>
    <source>
        <strain evidence="12">USNM1676648</strain>
        <tissue evidence="12">Polyp</tissue>
    </source>
</reference>
<comment type="function">
    <text evidence="6">Probable lectin that binds selectively to improperly folded lumenal proteins. May function in endoplasmic reticulum quality control and endoplasmic reticulum-associated degradation (ERAD) of both non-glycosylated proteins and glycoproteins.</text>
</comment>
<feature type="signal peptide" evidence="10">
    <location>
        <begin position="1"/>
        <end position="20"/>
    </location>
</feature>
<sequence>MWHLDPKIFHLLSLFICARCFNPFDDGQYDINWGGPVTLREGQVTPNGEDFLSSRESVVMITKDNERYKCILPQDDLPREKRFLFDGPDPEVLLKSLVARGECSYRLDTYWTYELCHGRHIKQFHELKAGVVDAKAQEYHLGKLEPKPLDEKPPAEPQPLDAPPSDETDSNKKVPTRKINGHIFPYYKVTMGNGTPCDLLGNKPRTTSILYMCAPRSSNEIVSVKEVQTCQYEVEVFTPLICANPAYSYREKPVHLISCHPLEGSPDEPRSYSELMDEKFGLEGFVSREYTEEDPSTPPAPSDEHRDIPPQPDLLLSSAFLRGEYCLVGGGSSWWKYELCYGRHVTQFHEEENGPRTNILLGKWVKEAHISWKKDKWSDKTGYTDHFYSGGDTCGLTGKPRTVQVRLKCKESSHLQEFALSLTEPSTCEYVLRVESPIICPLLDKMDEHGLFEMD</sequence>
<dbReference type="PANTHER" id="PTHR15414">
    <property type="entry name" value="OS-9-RELATED"/>
    <property type="match status" value="1"/>
</dbReference>
<keyword evidence="13" id="KW-1185">Reference proteome</keyword>
<dbReference type="GO" id="GO:0030968">
    <property type="term" value="P:endoplasmic reticulum unfolded protein response"/>
    <property type="evidence" value="ECO:0007669"/>
    <property type="project" value="InterPro"/>
</dbReference>
<evidence type="ECO:0000313" key="13">
    <source>
        <dbReference type="Proteomes" id="UP001163046"/>
    </source>
</evidence>
<dbReference type="EMBL" id="MU827825">
    <property type="protein sequence ID" value="KAJ7321731.1"/>
    <property type="molecule type" value="Genomic_DNA"/>
</dbReference>
<dbReference type="Gene3D" id="2.70.130.10">
    <property type="entry name" value="Mannose-6-phosphate receptor binding domain"/>
    <property type="match status" value="2"/>
</dbReference>
<dbReference type="InterPro" id="IPR012913">
    <property type="entry name" value="OS9-like_dom"/>
</dbReference>
<comment type="caution">
    <text evidence="12">The sequence shown here is derived from an EMBL/GenBank/DDBJ whole genome shotgun (WGS) entry which is preliminary data.</text>
</comment>
<feature type="domain" description="MRH" evidence="11">
    <location>
        <begin position="324"/>
        <end position="442"/>
    </location>
</feature>
<evidence type="ECO:0000256" key="4">
    <source>
        <dbReference type="ARBA" id="ARBA00022824"/>
    </source>
</evidence>
<dbReference type="Proteomes" id="UP001163046">
    <property type="component" value="Unassembled WGS sequence"/>
</dbReference>
<dbReference type="FunFam" id="2.70.130.10:FF:000003">
    <property type="entry name" value="Endoplasmic reticulum lectin 1"/>
    <property type="match status" value="1"/>
</dbReference>
<organism evidence="12 13">
    <name type="scientific">Desmophyllum pertusum</name>
    <dbReference type="NCBI Taxonomy" id="174260"/>
    <lineage>
        <taxon>Eukaryota</taxon>
        <taxon>Metazoa</taxon>
        <taxon>Cnidaria</taxon>
        <taxon>Anthozoa</taxon>
        <taxon>Hexacorallia</taxon>
        <taxon>Scleractinia</taxon>
        <taxon>Caryophylliina</taxon>
        <taxon>Caryophylliidae</taxon>
        <taxon>Desmophyllum</taxon>
    </lineage>
</organism>
<dbReference type="GO" id="GO:0005788">
    <property type="term" value="C:endoplasmic reticulum lumen"/>
    <property type="evidence" value="ECO:0007669"/>
    <property type="project" value="UniProtKB-SubCell"/>
</dbReference>
<accession>A0A9X0CEG0</accession>
<dbReference type="PANTHER" id="PTHR15414:SF0">
    <property type="entry name" value="ENDOPLASMIC RETICULUM LECTIN 1"/>
    <property type="match status" value="1"/>
</dbReference>
<feature type="compositionally biased region" description="Basic and acidic residues" evidence="9">
    <location>
        <begin position="145"/>
        <end position="154"/>
    </location>
</feature>
<keyword evidence="2 10" id="KW-0732">Signal</keyword>
<feature type="region of interest" description="Disordered" evidence="9">
    <location>
        <begin position="145"/>
        <end position="175"/>
    </location>
</feature>
<proteinExistence type="predicted"/>
<dbReference type="InterPro" id="IPR044865">
    <property type="entry name" value="MRH_dom"/>
</dbReference>
<dbReference type="SUPFAM" id="SSF50911">
    <property type="entry name" value="Mannose 6-phosphate receptor domain"/>
    <property type="match status" value="2"/>
</dbReference>
<dbReference type="AlphaFoldDB" id="A0A9X0CEG0"/>
<keyword evidence="5" id="KW-1015">Disulfide bond</keyword>
<dbReference type="FunFam" id="2.70.130.10:FF:000001">
    <property type="entry name" value="Endoplasmic reticulum lectin 1"/>
    <property type="match status" value="1"/>
</dbReference>
<feature type="region of interest" description="Disordered" evidence="9">
    <location>
        <begin position="287"/>
        <end position="309"/>
    </location>
</feature>
<dbReference type="OrthoDB" id="239053at2759"/>
<feature type="domain" description="MRH" evidence="11">
    <location>
        <begin position="101"/>
        <end position="244"/>
    </location>
</feature>
<dbReference type="InterPro" id="IPR045149">
    <property type="entry name" value="OS-9-like"/>
</dbReference>
<keyword evidence="3" id="KW-0677">Repeat</keyword>
<gene>
    <name evidence="12" type="primary">ERLEC1</name>
    <name evidence="12" type="ORF">OS493_034350</name>
</gene>
<evidence type="ECO:0000256" key="3">
    <source>
        <dbReference type="ARBA" id="ARBA00022737"/>
    </source>
</evidence>
<dbReference type="PROSITE" id="PS51914">
    <property type="entry name" value="MRH"/>
    <property type="match status" value="2"/>
</dbReference>
<evidence type="ECO:0000259" key="11">
    <source>
        <dbReference type="PROSITE" id="PS51914"/>
    </source>
</evidence>
<name>A0A9X0CEG0_9CNID</name>
<evidence type="ECO:0000256" key="2">
    <source>
        <dbReference type="ARBA" id="ARBA00022729"/>
    </source>
</evidence>
<evidence type="ECO:0000256" key="1">
    <source>
        <dbReference type="ARBA" id="ARBA00004319"/>
    </source>
</evidence>
<feature type="chain" id="PRO_5040928440" description="Endoplasmic reticulum lectin 1" evidence="10">
    <location>
        <begin position="21"/>
        <end position="455"/>
    </location>
</feature>
<evidence type="ECO:0000256" key="8">
    <source>
        <dbReference type="ARBA" id="ARBA00041661"/>
    </source>
</evidence>
<evidence type="ECO:0000313" key="12">
    <source>
        <dbReference type="EMBL" id="KAJ7321731.1"/>
    </source>
</evidence>